<reference evidence="1" key="1">
    <citation type="submission" date="2018-11" db="EMBL/GenBank/DDBJ databases">
        <authorList>
            <consortium name="Pathogen Informatics"/>
        </authorList>
    </citation>
    <scope>NUCLEOTIDE SEQUENCE</scope>
</reference>
<evidence type="ECO:0000313" key="2">
    <source>
        <dbReference type="Proteomes" id="UP000784294"/>
    </source>
</evidence>
<organism evidence="1 2">
    <name type="scientific">Protopolystoma xenopodis</name>
    <dbReference type="NCBI Taxonomy" id="117903"/>
    <lineage>
        <taxon>Eukaryota</taxon>
        <taxon>Metazoa</taxon>
        <taxon>Spiralia</taxon>
        <taxon>Lophotrochozoa</taxon>
        <taxon>Platyhelminthes</taxon>
        <taxon>Monogenea</taxon>
        <taxon>Polyopisthocotylea</taxon>
        <taxon>Polystomatidea</taxon>
        <taxon>Polystomatidae</taxon>
        <taxon>Protopolystoma</taxon>
    </lineage>
</organism>
<proteinExistence type="predicted"/>
<dbReference type="AlphaFoldDB" id="A0A3S5CW01"/>
<name>A0A3S5CW01_9PLAT</name>
<gene>
    <name evidence="1" type="ORF">PXEA_LOCUS37905</name>
</gene>
<comment type="caution">
    <text evidence="1">The sequence shown here is derived from an EMBL/GenBank/DDBJ whole genome shotgun (WGS) entry which is preliminary data.</text>
</comment>
<evidence type="ECO:0000313" key="1">
    <source>
        <dbReference type="EMBL" id="VEL44465.1"/>
    </source>
</evidence>
<protein>
    <submittedName>
        <fullName evidence="1">Uncharacterized protein</fullName>
    </submittedName>
</protein>
<dbReference type="Proteomes" id="UP000784294">
    <property type="component" value="Unassembled WGS sequence"/>
</dbReference>
<sequence length="110" mass="12799">MEAFTIFRGAHFGNHCFVHLLVSRSRNRPLVRLHFRDSLSGWLTVTFVLWRRALANLVPASRPVCADRESVGSLQRFARKLSRSRKAPAYKLIYATRQSRWKISSWAIRS</sequence>
<accession>A0A3S5CW01</accession>
<keyword evidence="2" id="KW-1185">Reference proteome</keyword>
<dbReference type="EMBL" id="CAAALY010300377">
    <property type="protein sequence ID" value="VEL44465.1"/>
    <property type="molecule type" value="Genomic_DNA"/>
</dbReference>